<dbReference type="Gene3D" id="1.10.730.10">
    <property type="entry name" value="Isoleucyl-tRNA Synthetase, Domain 1"/>
    <property type="match status" value="1"/>
</dbReference>
<dbReference type="EC" id="6.1.1.9" evidence="3 11"/>
<name>A0A2M7CIN5_9BACT</name>
<feature type="domain" description="Methionyl/Valyl/Leucyl/Isoleucyl-tRNA synthetase anticodon-binding" evidence="14">
    <location>
        <begin position="636"/>
        <end position="731"/>
    </location>
</feature>
<evidence type="ECO:0000256" key="3">
    <source>
        <dbReference type="ARBA" id="ARBA00013169"/>
    </source>
</evidence>
<keyword evidence="6 12" id="KW-0547">Nucleotide-binding</keyword>
<dbReference type="EMBL" id="PEUM01000034">
    <property type="protein sequence ID" value="PIV25490.1"/>
    <property type="molecule type" value="Genomic_DNA"/>
</dbReference>
<keyword evidence="5 12" id="KW-0436">Ligase</keyword>
<keyword evidence="4" id="KW-0963">Cytoplasm</keyword>
<dbReference type="InterPro" id="IPR009080">
    <property type="entry name" value="tRNAsynth_Ia_anticodon-bd"/>
</dbReference>
<dbReference type="Pfam" id="PF08264">
    <property type="entry name" value="Anticodon_1"/>
    <property type="match status" value="1"/>
</dbReference>
<evidence type="ECO:0000259" key="14">
    <source>
        <dbReference type="Pfam" id="PF08264"/>
    </source>
</evidence>
<dbReference type="GO" id="GO:0005829">
    <property type="term" value="C:cytosol"/>
    <property type="evidence" value="ECO:0007669"/>
    <property type="project" value="TreeGrafter"/>
</dbReference>
<comment type="subunit">
    <text evidence="2">Monomer.</text>
</comment>
<dbReference type="Gene3D" id="3.40.50.620">
    <property type="entry name" value="HUPs"/>
    <property type="match status" value="3"/>
</dbReference>
<dbReference type="InterPro" id="IPR013155">
    <property type="entry name" value="M/V/L/I-tRNA-synth_anticd-bd"/>
</dbReference>
<dbReference type="InterPro" id="IPR002300">
    <property type="entry name" value="aa-tRNA-synth_Ia"/>
</dbReference>
<evidence type="ECO:0000256" key="4">
    <source>
        <dbReference type="ARBA" id="ARBA00022490"/>
    </source>
</evidence>
<protein>
    <recommendedName>
        <fullName evidence="3 11">Valine--tRNA ligase</fullName>
        <ecNumber evidence="3 11">6.1.1.9</ecNumber>
    </recommendedName>
</protein>
<dbReference type="GO" id="GO:0005524">
    <property type="term" value="F:ATP binding"/>
    <property type="evidence" value="ECO:0007669"/>
    <property type="project" value="UniProtKB-KW"/>
</dbReference>
<dbReference type="GO" id="GO:0006438">
    <property type="term" value="P:valyl-tRNA aminoacylation"/>
    <property type="evidence" value="ECO:0007669"/>
    <property type="project" value="UniProtKB-UniRule"/>
</dbReference>
<evidence type="ECO:0000313" key="15">
    <source>
        <dbReference type="EMBL" id="PIV25490.1"/>
    </source>
</evidence>
<dbReference type="InterPro" id="IPR002303">
    <property type="entry name" value="Valyl-tRNA_ligase"/>
</dbReference>
<dbReference type="FunFam" id="1.10.730.10:FF:000002">
    <property type="entry name" value="Leucine--tRNA ligase"/>
    <property type="match status" value="1"/>
</dbReference>
<gene>
    <name evidence="15" type="ORF">COS38_01290</name>
</gene>
<evidence type="ECO:0000256" key="8">
    <source>
        <dbReference type="ARBA" id="ARBA00022917"/>
    </source>
</evidence>
<dbReference type="Gene3D" id="3.90.740.10">
    <property type="entry name" value="Valyl/Leucyl/Isoleucyl-tRNA synthetase, editing domain"/>
    <property type="match status" value="2"/>
</dbReference>
<evidence type="ECO:0000256" key="7">
    <source>
        <dbReference type="ARBA" id="ARBA00022840"/>
    </source>
</evidence>
<dbReference type="Proteomes" id="UP000229966">
    <property type="component" value="Unassembled WGS sequence"/>
</dbReference>
<dbReference type="PROSITE" id="PS00178">
    <property type="entry name" value="AA_TRNA_LIGASE_I"/>
    <property type="match status" value="1"/>
</dbReference>
<dbReference type="Pfam" id="PF00133">
    <property type="entry name" value="tRNA-synt_1"/>
    <property type="match status" value="1"/>
</dbReference>
<dbReference type="PRINTS" id="PR00986">
    <property type="entry name" value="TRNASYNTHVAL"/>
</dbReference>
<dbReference type="InterPro" id="IPR009008">
    <property type="entry name" value="Val/Leu/Ile-tRNA-synth_edit"/>
</dbReference>
<keyword evidence="9 12" id="KW-0030">Aminoacyl-tRNA synthetase</keyword>
<dbReference type="InterPro" id="IPR033705">
    <property type="entry name" value="Anticodon_Ia_Val"/>
</dbReference>
<evidence type="ECO:0000256" key="10">
    <source>
        <dbReference type="ARBA" id="ARBA00047552"/>
    </source>
</evidence>
<evidence type="ECO:0000313" key="16">
    <source>
        <dbReference type="Proteomes" id="UP000229966"/>
    </source>
</evidence>
<evidence type="ECO:0000259" key="13">
    <source>
        <dbReference type="Pfam" id="PF00133"/>
    </source>
</evidence>
<dbReference type="SUPFAM" id="SSF52374">
    <property type="entry name" value="Nucleotidylyl transferase"/>
    <property type="match status" value="1"/>
</dbReference>
<dbReference type="InterPro" id="IPR014729">
    <property type="entry name" value="Rossmann-like_a/b/a_fold"/>
</dbReference>
<comment type="caution">
    <text evidence="15">The sequence shown here is derived from an EMBL/GenBank/DDBJ whole genome shotgun (WGS) entry which is preliminary data.</text>
</comment>
<comment type="similarity">
    <text evidence="12">Belongs to the class-I aminoacyl-tRNA synthetase family.</text>
</comment>
<dbReference type="FunFam" id="3.40.50.620:FF:000032">
    <property type="entry name" value="Valine--tRNA ligase"/>
    <property type="match status" value="1"/>
</dbReference>
<reference evidence="16" key="1">
    <citation type="submission" date="2017-09" db="EMBL/GenBank/DDBJ databases">
        <title>Depth-based differentiation of microbial function through sediment-hosted aquifers and enrichment of novel symbionts in the deep terrestrial subsurface.</title>
        <authorList>
            <person name="Probst A.J."/>
            <person name="Ladd B."/>
            <person name="Jarett J.K."/>
            <person name="Geller-Mcgrath D.E."/>
            <person name="Sieber C.M.K."/>
            <person name="Emerson J.B."/>
            <person name="Anantharaman K."/>
            <person name="Thomas B.C."/>
            <person name="Malmstrom R."/>
            <person name="Stieglmeier M."/>
            <person name="Klingl A."/>
            <person name="Woyke T."/>
            <person name="Ryan C.M."/>
            <person name="Banfield J.F."/>
        </authorList>
    </citation>
    <scope>NUCLEOTIDE SEQUENCE [LARGE SCALE GENOMIC DNA]</scope>
</reference>
<dbReference type="GO" id="GO:0004832">
    <property type="term" value="F:valine-tRNA ligase activity"/>
    <property type="evidence" value="ECO:0007669"/>
    <property type="project" value="UniProtKB-UniRule"/>
</dbReference>
<dbReference type="GO" id="GO:0002161">
    <property type="term" value="F:aminoacyl-tRNA deacylase activity"/>
    <property type="evidence" value="ECO:0007669"/>
    <property type="project" value="InterPro"/>
</dbReference>
<dbReference type="NCBIfam" id="TIGR00422">
    <property type="entry name" value="valS"/>
    <property type="match status" value="1"/>
</dbReference>
<evidence type="ECO:0000256" key="11">
    <source>
        <dbReference type="NCBIfam" id="TIGR00422"/>
    </source>
</evidence>
<evidence type="ECO:0000256" key="5">
    <source>
        <dbReference type="ARBA" id="ARBA00022598"/>
    </source>
</evidence>
<dbReference type="PANTHER" id="PTHR11946">
    <property type="entry name" value="VALYL-TRNA SYNTHETASES"/>
    <property type="match status" value="1"/>
</dbReference>
<organism evidence="15 16">
    <name type="scientific">Candidatus Berkelbacteria bacterium CG03_land_8_20_14_0_80_40_36</name>
    <dbReference type="NCBI Taxonomy" id="1974509"/>
    <lineage>
        <taxon>Bacteria</taxon>
        <taxon>Candidatus Berkelbacteria</taxon>
    </lineage>
</organism>
<evidence type="ECO:0000256" key="6">
    <source>
        <dbReference type="ARBA" id="ARBA00022741"/>
    </source>
</evidence>
<dbReference type="NCBIfam" id="NF004349">
    <property type="entry name" value="PRK05729.1"/>
    <property type="match status" value="1"/>
</dbReference>
<dbReference type="SUPFAM" id="SSF47323">
    <property type="entry name" value="Anticodon-binding domain of a subclass of class I aminoacyl-tRNA synthetases"/>
    <property type="match status" value="1"/>
</dbReference>
<keyword evidence="8 12" id="KW-0648">Protein biosynthesis</keyword>
<dbReference type="CDD" id="cd00817">
    <property type="entry name" value="ValRS_core"/>
    <property type="match status" value="1"/>
</dbReference>
<evidence type="ECO:0000256" key="9">
    <source>
        <dbReference type="ARBA" id="ARBA00023146"/>
    </source>
</evidence>
<proteinExistence type="inferred from homology"/>
<dbReference type="SUPFAM" id="SSF50677">
    <property type="entry name" value="ValRS/IleRS/LeuRS editing domain"/>
    <property type="match status" value="1"/>
</dbReference>
<dbReference type="CDD" id="cd07962">
    <property type="entry name" value="Anticodon_Ia_Val"/>
    <property type="match status" value="1"/>
</dbReference>
<comment type="subcellular location">
    <subcellularLocation>
        <location evidence="1">Cytoplasm</location>
    </subcellularLocation>
</comment>
<evidence type="ECO:0000256" key="2">
    <source>
        <dbReference type="ARBA" id="ARBA00011245"/>
    </source>
</evidence>
<comment type="catalytic activity">
    <reaction evidence="10">
        <text>tRNA(Val) + L-valine + ATP = L-valyl-tRNA(Val) + AMP + diphosphate</text>
        <dbReference type="Rhea" id="RHEA:10704"/>
        <dbReference type="Rhea" id="RHEA-COMP:9672"/>
        <dbReference type="Rhea" id="RHEA-COMP:9708"/>
        <dbReference type="ChEBI" id="CHEBI:30616"/>
        <dbReference type="ChEBI" id="CHEBI:33019"/>
        <dbReference type="ChEBI" id="CHEBI:57762"/>
        <dbReference type="ChEBI" id="CHEBI:78442"/>
        <dbReference type="ChEBI" id="CHEBI:78537"/>
        <dbReference type="ChEBI" id="CHEBI:456215"/>
        <dbReference type="EC" id="6.1.1.9"/>
    </reaction>
</comment>
<accession>A0A2M7CIN5</accession>
<feature type="domain" description="Aminoacyl-tRNA synthetase class Ia" evidence="13">
    <location>
        <begin position="15"/>
        <end position="587"/>
    </location>
</feature>
<evidence type="ECO:0000256" key="12">
    <source>
        <dbReference type="RuleBase" id="RU363035"/>
    </source>
</evidence>
<keyword evidence="7 12" id="KW-0067">ATP-binding</keyword>
<sequence length="743" mass="85372">MNLSSKYEPKNSEAKIYAQWEKADIFTPKGNGQPFSIVIPPPNITGSLHMGHALNNTCQDVLVRSARMQGRKVVWIPGTDHAGIATQNVVEKMLKKQGKSRHDLGRAEFVKEVWRWQKEYEGKILGQLKKLGCSLDWSRLVFTLDENYERAVLHAFEHYYQKGLIYQGERVINWCARCASSLSDLEVENKEQSGKLYFIKYPLQSQISNLKSQSLSRAKLKDDNLKFKIYNFITVATTRPETMLGDTAVAVNPKDKRYAKLIGAQVILPLTNRKIPIVADGAVDDKFGTGAVKVTPAHSFVDFEISVRHNLAKIKIIDERGRINDRAPEKYQGMKAREAREAVILDLEQAGFLEKVEDYDMVLPLCSRCERVVEPLLSSQWFLKMAELKKPAIEAIKAGKIKFTPKRYEKICLNWLEKSYDWCISRQLWWGHRLPVWQTKVNSKNEKVKIFIGLEKPQGEGWTQSEDVLDTWFSSALWSFATLGWTGERTAETADLREFHPTSVLSTGRDIIFLWVGRMIFSSLEFLGEIPFEKVYIHPTVLNEKGQRMSKSLGTGIDPLVLIDRYGADAVRFGLMYQNTGVQDLKFSESAIVASQKFCNKVWNIARFIGINLETSNSKNQILNRFQKPNPRTQSDKEILVKLAKVKLQVAKDLEKFEFGKVAHLLYDFIWHNLADTYLENSKKQMQDKKLKANTEEILIYLLVESLKMLHPFIPFITEEIWSKLYEEKLVSQPMIADRLIMK</sequence>
<dbReference type="PANTHER" id="PTHR11946:SF93">
    <property type="entry name" value="VALINE--TRNA LIGASE, CHLOROPLASTIC_MITOCHONDRIAL 2"/>
    <property type="match status" value="1"/>
</dbReference>
<dbReference type="InterPro" id="IPR001412">
    <property type="entry name" value="aa-tRNA-synth_I_CS"/>
</dbReference>
<evidence type="ECO:0000256" key="1">
    <source>
        <dbReference type="ARBA" id="ARBA00004496"/>
    </source>
</evidence>
<dbReference type="AlphaFoldDB" id="A0A2M7CIN5"/>